<feature type="region of interest" description="Disordered" evidence="5">
    <location>
        <begin position="747"/>
        <end position="777"/>
    </location>
</feature>
<dbReference type="SUPFAM" id="SSF81891">
    <property type="entry name" value="Poly A polymerase C-terminal region-like"/>
    <property type="match status" value="2"/>
</dbReference>
<dbReference type="Gene3D" id="3.30.460.10">
    <property type="entry name" value="Beta Polymerase, domain 2"/>
    <property type="match status" value="1"/>
</dbReference>
<organism evidence="7 8">
    <name type="scientific">Tilletia controversa</name>
    <name type="common">dwarf bunt fungus</name>
    <dbReference type="NCBI Taxonomy" id="13291"/>
    <lineage>
        <taxon>Eukaryota</taxon>
        <taxon>Fungi</taxon>
        <taxon>Dikarya</taxon>
        <taxon>Basidiomycota</taxon>
        <taxon>Ustilaginomycotina</taxon>
        <taxon>Exobasidiomycetes</taxon>
        <taxon>Tilletiales</taxon>
        <taxon>Tilletiaceae</taxon>
        <taxon>Tilletia</taxon>
    </lineage>
</organism>
<sequence length="777" mass="84065">MAPSASPPRLQLTEAEANITQVIRHTCEWITTHKPQTITIRSQTAGEQPVQVEVVNEHTYSQIQNIGNGRVEARIAGGWVRDKLLNKDSDDLDVSLSSTTGFTFAHFLAAYLASPQFAQSDLAARIPSPTTSSIAKIAANPEQSKNLETATANVFGLSLDFVNLRKEVYEGDTRIPIMSFGTAKEDAERRDITINSLFYNVHTEQVEDLTGMGLDDLASGIIRTPLPPHITFLDDPLRVLRCIRFAARFHYVVHPDIIACLSDQAYPEFYTEDKRVFGRLPGGKAEGEKGRSEEVDKARVELKELHLRSKVSRERFGIEIDKMMRGPDPLRAITLITALDLYSIVFHPPHSSLSSHYLPFDLDRDSPALVPNTTSVQIASQITETNAEKLVRGPGANVLGFEAGSRLDAVWECARGRGSGGGGEVVDRMDEVREGDPSSSSHRSDDRAALAHALAHSSTTNTSWTALLPPALIQVMLDPEQRARLFLAAALLPMERIGVLEAVGGGGSGGGKGGGKKKVKLLWAAESVVSQGLKLGNRQAKDPISALFRARALIETVLDGRETFVRAKADAGAAKGLGLPAGVWPDVEVLGGEGEGEEEKRSMMKFGLLLRQPSLTSSANHVSLAPALLFALVSRLAHASLHPDADGGKKKAEAEEEIVRGYVWFWEQCTQSGLLERAEEKPVLDGNQIKSILNFHPGPLTPRIQTAILAWQLARLSPSSQGPDHAEAAAWLKGAWEAGGVVGLEARKGVGAGKKKGRGEGEGEGSRKRQKSEEGAQ</sequence>
<protein>
    <recommendedName>
        <fullName evidence="6">Poly A polymerase head domain-containing protein</fullName>
    </recommendedName>
</protein>
<keyword evidence="2 4" id="KW-0808">Transferase</keyword>
<evidence type="ECO:0000256" key="5">
    <source>
        <dbReference type="SAM" id="MobiDB-lite"/>
    </source>
</evidence>
<dbReference type="GO" id="GO:0052927">
    <property type="term" value="F:CC tRNA cytidylyltransferase activity"/>
    <property type="evidence" value="ECO:0007669"/>
    <property type="project" value="TreeGrafter"/>
</dbReference>
<name>A0A8X7T055_9BASI</name>
<comment type="caution">
    <text evidence="7">The sequence shown here is derived from an EMBL/GenBank/DDBJ whole genome shotgun (WGS) entry which is preliminary data.</text>
</comment>
<dbReference type="EMBL" id="LWDE02000022">
    <property type="protein sequence ID" value="KAE8255390.1"/>
    <property type="molecule type" value="Genomic_DNA"/>
</dbReference>
<dbReference type="GO" id="GO:0003723">
    <property type="term" value="F:RNA binding"/>
    <property type="evidence" value="ECO:0007669"/>
    <property type="project" value="UniProtKB-KW"/>
</dbReference>
<feature type="compositionally biased region" description="Basic and acidic residues" evidence="5">
    <location>
        <begin position="425"/>
        <end position="448"/>
    </location>
</feature>
<dbReference type="SUPFAM" id="SSF81301">
    <property type="entry name" value="Nucleotidyltransferase"/>
    <property type="match status" value="1"/>
</dbReference>
<evidence type="ECO:0000256" key="3">
    <source>
        <dbReference type="ARBA" id="ARBA00022884"/>
    </source>
</evidence>
<evidence type="ECO:0000313" key="7">
    <source>
        <dbReference type="EMBL" id="KAE8255390.1"/>
    </source>
</evidence>
<dbReference type="InterPro" id="IPR043519">
    <property type="entry name" value="NT_sf"/>
</dbReference>
<evidence type="ECO:0000256" key="1">
    <source>
        <dbReference type="ARBA" id="ARBA00007265"/>
    </source>
</evidence>
<proteinExistence type="inferred from homology"/>
<reference evidence="7" key="2">
    <citation type="journal article" date="2019" name="IMA Fungus">
        <title>Genome sequencing and comparison of five Tilletia species to identify candidate genes for the detection of regulated species infecting wheat.</title>
        <authorList>
            <person name="Nguyen H.D.T."/>
            <person name="Sultana T."/>
            <person name="Kesanakurti P."/>
            <person name="Hambleton S."/>
        </authorList>
    </citation>
    <scope>NUCLEOTIDE SEQUENCE</scope>
    <source>
        <strain evidence="7">DAOMC 236426</strain>
    </source>
</reference>
<dbReference type="Proteomes" id="UP000077684">
    <property type="component" value="Unassembled WGS sequence"/>
</dbReference>
<evidence type="ECO:0000313" key="8">
    <source>
        <dbReference type="Proteomes" id="UP000077684"/>
    </source>
</evidence>
<evidence type="ECO:0000256" key="2">
    <source>
        <dbReference type="ARBA" id="ARBA00022679"/>
    </source>
</evidence>
<dbReference type="InterPro" id="IPR002646">
    <property type="entry name" value="PolA_pol_head_dom"/>
</dbReference>
<dbReference type="PANTHER" id="PTHR13734:SF5">
    <property type="entry name" value="CCA TRNA NUCLEOTIDYLTRANSFERASE, MITOCHONDRIAL"/>
    <property type="match status" value="1"/>
</dbReference>
<dbReference type="CDD" id="cd05398">
    <property type="entry name" value="NT_ClassII-CCAase"/>
    <property type="match status" value="1"/>
</dbReference>
<dbReference type="GO" id="GO:0001680">
    <property type="term" value="P:tRNA 3'-terminal CCA addition"/>
    <property type="evidence" value="ECO:0007669"/>
    <property type="project" value="UniProtKB-ARBA"/>
</dbReference>
<feature type="region of interest" description="Disordered" evidence="5">
    <location>
        <begin position="418"/>
        <end position="448"/>
    </location>
</feature>
<dbReference type="Gene3D" id="1.10.3090.10">
    <property type="entry name" value="cca-adding enzyme, domain 2"/>
    <property type="match status" value="1"/>
</dbReference>
<feature type="domain" description="Poly A polymerase head" evidence="6">
    <location>
        <begin position="73"/>
        <end position="223"/>
    </location>
</feature>
<dbReference type="PANTHER" id="PTHR13734">
    <property type="entry name" value="TRNA-NUCLEOTIDYLTRANSFERASE"/>
    <property type="match status" value="1"/>
</dbReference>
<keyword evidence="3 4" id="KW-0694">RNA-binding</keyword>
<evidence type="ECO:0000256" key="4">
    <source>
        <dbReference type="RuleBase" id="RU003953"/>
    </source>
</evidence>
<keyword evidence="8" id="KW-1185">Reference proteome</keyword>
<reference evidence="7" key="1">
    <citation type="submission" date="2016-04" db="EMBL/GenBank/DDBJ databases">
        <authorList>
            <person name="Nguyen H.D."/>
            <person name="Samba Siva P."/>
            <person name="Cullis J."/>
            <person name="Levesque C.A."/>
            <person name="Hambleton S."/>
        </authorList>
    </citation>
    <scope>NUCLEOTIDE SEQUENCE</scope>
    <source>
        <strain evidence="7">DAOMC 236426</strain>
    </source>
</reference>
<gene>
    <name evidence="7" type="ORF">A4X06_0g441</name>
</gene>
<dbReference type="GO" id="GO:0052929">
    <property type="term" value="F:ATP:3'-cytidine-cytidine-tRNA adenylyltransferase activity"/>
    <property type="evidence" value="ECO:0007669"/>
    <property type="project" value="TreeGrafter"/>
</dbReference>
<accession>A0A8X7T055</accession>
<feature type="compositionally biased region" description="Basic and acidic residues" evidence="5">
    <location>
        <begin position="758"/>
        <end position="777"/>
    </location>
</feature>
<dbReference type="Pfam" id="PF01743">
    <property type="entry name" value="PolyA_pol"/>
    <property type="match status" value="1"/>
</dbReference>
<comment type="similarity">
    <text evidence="1 4">Belongs to the tRNA nucleotidyltransferase/poly(A) polymerase family.</text>
</comment>
<dbReference type="AlphaFoldDB" id="A0A8X7T055"/>
<evidence type="ECO:0000259" key="6">
    <source>
        <dbReference type="Pfam" id="PF01743"/>
    </source>
</evidence>